<feature type="compositionally biased region" description="Polar residues" evidence="1">
    <location>
        <begin position="1"/>
        <end position="10"/>
    </location>
</feature>
<dbReference type="AlphaFoldDB" id="A0A1E3H518"/>
<dbReference type="EMBL" id="MCRJ01000022">
    <property type="protein sequence ID" value="ODN71402.1"/>
    <property type="molecule type" value="Genomic_DNA"/>
</dbReference>
<proteinExistence type="predicted"/>
<gene>
    <name evidence="2" type="ORF">A6302_01266</name>
</gene>
<name>A0A1E3H518_9HYPH</name>
<feature type="region of interest" description="Disordered" evidence="1">
    <location>
        <begin position="1"/>
        <end position="35"/>
    </location>
</feature>
<evidence type="ECO:0000256" key="1">
    <source>
        <dbReference type="SAM" id="MobiDB-lite"/>
    </source>
</evidence>
<keyword evidence="3" id="KW-1185">Reference proteome</keyword>
<dbReference type="Proteomes" id="UP000094622">
    <property type="component" value="Unassembled WGS sequence"/>
</dbReference>
<sequence>MTMNTQGRPTSPSAALSAPAPATFTGNRALDIEEG</sequence>
<feature type="compositionally biased region" description="Low complexity" evidence="1">
    <location>
        <begin position="11"/>
        <end position="22"/>
    </location>
</feature>
<evidence type="ECO:0000313" key="3">
    <source>
        <dbReference type="Proteomes" id="UP000094622"/>
    </source>
</evidence>
<evidence type="ECO:0000313" key="2">
    <source>
        <dbReference type="EMBL" id="ODN71402.1"/>
    </source>
</evidence>
<protein>
    <submittedName>
        <fullName evidence="2">Uncharacterized protein</fullName>
    </submittedName>
</protein>
<comment type="caution">
    <text evidence="2">The sequence shown here is derived from an EMBL/GenBank/DDBJ whole genome shotgun (WGS) entry which is preliminary data.</text>
</comment>
<accession>A0A1E3H518</accession>
<organism evidence="2 3">
    <name type="scientific">Methylobrevis pamukkalensis</name>
    <dbReference type="NCBI Taxonomy" id="1439726"/>
    <lineage>
        <taxon>Bacteria</taxon>
        <taxon>Pseudomonadati</taxon>
        <taxon>Pseudomonadota</taxon>
        <taxon>Alphaproteobacteria</taxon>
        <taxon>Hyphomicrobiales</taxon>
        <taxon>Pleomorphomonadaceae</taxon>
        <taxon>Methylobrevis</taxon>
    </lineage>
</organism>
<reference evidence="2 3" key="1">
    <citation type="submission" date="2016-07" db="EMBL/GenBank/DDBJ databases">
        <title>Draft Genome Sequence of Methylobrevis pamukkalensis PK2.</title>
        <authorList>
            <person name="Vasilenko O.V."/>
            <person name="Doronina N.V."/>
            <person name="Shmareva M.N."/>
            <person name="Tarlachkov S.V."/>
            <person name="Mustakhimov I."/>
            <person name="Trotsenko Y.A."/>
        </authorList>
    </citation>
    <scope>NUCLEOTIDE SEQUENCE [LARGE SCALE GENOMIC DNA]</scope>
    <source>
        <strain evidence="2 3">PK2</strain>
    </source>
</reference>
<dbReference type="PATRIC" id="fig|1439726.3.peg.1331"/>